<feature type="domain" description="Fructose-1-6-bisphosphatase class 1 C-terminal" evidence="38">
    <location>
        <begin position="1151"/>
        <end position="1278"/>
    </location>
</feature>
<evidence type="ECO:0000256" key="22">
    <source>
        <dbReference type="ARBA" id="ARBA00022968"/>
    </source>
</evidence>
<feature type="domain" description="Vps41 beta-propeller" evidence="39">
    <location>
        <begin position="24"/>
        <end position="359"/>
    </location>
</feature>
<dbReference type="PROSITE" id="PS50236">
    <property type="entry name" value="CHCR"/>
    <property type="match status" value="1"/>
</dbReference>
<dbReference type="GO" id="GO:0016050">
    <property type="term" value="P:vesicle organization"/>
    <property type="evidence" value="ECO:0007669"/>
    <property type="project" value="UniProtKB-ARBA"/>
</dbReference>
<evidence type="ECO:0000256" key="6">
    <source>
        <dbReference type="ARBA" id="ARBA00004323"/>
    </source>
</evidence>
<protein>
    <recommendedName>
        <fullName evidence="32">Fructose-1,6-bisphosphatase isozyme 2</fullName>
        <ecNumber evidence="11">3.1.3.11</ecNumber>
    </recommendedName>
    <alternativeName>
        <fullName evidence="29">D-fructose-1,6-bisphosphate 1-phosphohydrolase</fullName>
    </alternativeName>
    <alternativeName>
        <fullName evidence="33">D-fructose-1,6-bisphosphate 1-phosphohydrolase 2</fullName>
    </alternativeName>
    <alternativeName>
        <fullName evidence="34">Muscle FBPase</fullName>
    </alternativeName>
</protein>
<dbReference type="FunFam" id="3.40.190.80:FF:000001">
    <property type="entry name" value="Fructose-1,6-bisphosphatase class 1"/>
    <property type="match status" value="1"/>
</dbReference>
<evidence type="ECO:0000256" key="18">
    <source>
        <dbReference type="ARBA" id="ARBA00022801"/>
    </source>
</evidence>
<dbReference type="AlphaFoldDB" id="A0A336M263"/>
<keyword evidence="22" id="KW-0735">Signal-anchor</keyword>
<dbReference type="VEuPathDB" id="VectorBase:CSON006888"/>
<dbReference type="GO" id="GO:0005764">
    <property type="term" value="C:lysosome"/>
    <property type="evidence" value="ECO:0007669"/>
    <property type="project" value="UniProtKB-SubCell"/>
</dbReference>
<keyword evidence="12" id="KW-0963">Cytoplasm</keyword>
<keyword evidence="17" id="KW-0479">Metal-binding</keyword>
<evidence type="ECO:0000256" key="14">
    <source>
        <dbReference type="ARBA" id="ARBA00022676"/>
    </source>
</evidence>
<evidence type="ECO:0000256" key="10">
    <source>
        <dbReference type="ARBA" id="ARBA00010941"/>
    </source>
</evidence>
<name>A0A336M263_CULSO</name>
<dbReference type="EC" id="3.1.3.11" evidence="11"/>
<dbReference type="GO" id="GO:0016192">
    <property type="term" value="P:vesicle-mediated transport"/>
    <property type="evidence" value="ECO:0007669"/>
    <property type="project" value="InterPro"/>
</dbReference>
<evidence type="ECO:0000256" key="19">
    <source>
        <dbReference type="ARBA" id="ARBA00022837"/>
    </source>
</evidence>
<dbReference type="InterPro" id="IPR000547">
    <property type="entry name" value="Clathrin_H-chain/VPS_repeat"/>
</dbReference>
<proteinExistence type="inferred from homology"/>
<evidence type="ECO:0000256" key="9">
    <source>
        <dbReference type="ARBA" id="ARBA00008661"/>
    </source>
</evidence>
<dbReference type="PRINTS" id="PR00115">
    <property type="entry name" value="F16BPHPHTASE"/>
</dbReference>
<keyword evidence="18 36" id="KW-0378">Hydrolase</keyword>
<comment type="pathway">
    <text evidence="8">Carbohydrate biosynthesis; gluconeogenesis.</text>
</comment>
<keyword evidence="26" id="KW-0458">Lysosome</keyword>
<keyword evidence="16" id="KW-0812">Transmembrane</keyword>
<keyword evidence="20" id="KW-0460">Magnesium</keyword>
<dbReference type="GO" id="GO:0005634">
    <property type="term" value="C:nucleus"/>
    <property type="evidence" value="ECO:0007669"/>
    <property type="project" value="UniProtKB-SubCell"/>
</dbReference>
<keyword evidence="21" id="KW-0965">Cell junction</keyword>
<evidence type="ECO:0000259" key="37">
    <source>
        <dbReference type="Pfam" id="PF00316"/>
    </source>
</evidence>
<dbReference type="InterPro" id="IPR028343">
    <property type="entry name" value="FBPtase"/>
</dbReference>
<evidence type="ECO:0000256" key="31">
    <source>
        <dbReference type="ARBA" id="ARBA00038670"/>
    </source>
</evidence>
<keyword evidence="27" id="KW-0539">Nucleus</keyword>
<dbReference type="Pfam" id="PF01762">
    <property type="entry name" value="Galactosyl_T"/>
    <property type="match status" value="1"/>
</dbReference>
<dbReference type="InterPro" id="IPR044015">
    <property type="entry name" value="FBPase_C_dom"/>
</dbReference>
<evidence type="ECO:0000256" key="8">
    <source>
        <dbReference type="ARBA" id="ARBA00004742"/>
    </source>
</evidence>
<evidence type="ECO:0000256" key="25">
    <source>
        <dbReference type="ARBA" id="ARBA00023136"/>
    </source>
</evidence>
<evidence type="ECO:0000256" key="1">
    <source>
        <dbReference type="ARBA" id="ARBA00001273"/>
    </source>
</evidence>
<evidence type="ECO:0000256" key="28">
    <source>
        <dbReference type="ARBA" id="ARBA00023277"/>
    </source>
</evidence>
<dbReference type="Gene3D" id="3.90.550.50">
    <property type="match status" value="1"/>
</dbReference>
<evidence type="ECO:0000256" key="34">
    <source>
        <dbReference type="ARBA" id="ARBA00043165"/>
    </source>
</evidence>
<dbReference type="Pfam" id="PF00316">
    <property type="entry name" value="FBPase"/>
    <property type="match status" value="1"/>
</dbReference>
<evidence type="ECO:0000256" key="30">
    <source>
        <dbReference type="ARBA" id="ARBA00037516"/>
    </source>
</evidence>
<dbReference type="SUPFAM" id="SSF50978">
    <property type="entry name" value="WD40 repeat-like"/>
    <property type="match status" value="1"/>
</dbReference>
<evidence type="ECO:0000256" key="4">
    <source>
        <dbReference type="ARBA" id="ARBA00004216"/>
    </source>
</evidence>
<comment type="function">
    <text evidence="30">Catalyzes the hydrolysis of fructose 1,6-bisphosphate to fructose 6-phosphate in the presence of divalent cations and probably participates in glycogen synthesis from carbohydrate precursors, such as lactate.</text>
</comment>
<comment type="cofactor">
    <cofactor evidence="2">
        <name>Mg(2+)</name>
        <dbReference type="ChEBI" id="CHEBI:18420"/>
    </cofactor>
</comment>
<dbReference type="GO" id="GO:0070161">
    <property type="term" value="C:anchoring junction"/>
    <property type="evidence" value="ECO:0007669"/>
    <property type="project" value="UniProtKB-SubCell"/>
</dbReference>
<evidence type="ECO:0000256" key="24">
    <source>
        <dbReference type="ARBA" id="ARBA00023034"/>
    </source>
</evidence>
<dbReference type="GO" id="GO:0006002">
    <property type="term" value="P:fructose 6-phosphate metabolic process"/>
    <property type="evidence" value="ECO:0007669"/>
    <property type="project" value="TreeGrafter"/>
</dbReference>
<feature type="repeat" description="CHCR" evidence="35">
    <location>
        <begin position="702"/>
        <end position="856"/>
    </location>
</feature>
<evidence type="ECO:0000256" key="27">
    <source>
        <dbReference type="ARBA" id="ARBA00023242"/>
    </source>
</evidence>
<evidence type="ECO:0000256" key="21">
    <source>
        <dbReference type="ARBA" id="ARBA00022949"/>
    </source>
</evidence>
<sequence>MEEECNKSISELSTDEDEVEPKFKYCRMTNHLQKIVNEDAISCVNVASRFMCVGTLWGRIYLLDHQGNEVETSTSFPNHMISINHISVDSKGEFIASCSDDGMIHINGLYTNDSNLHLNLGVAIKFIELDPDHYKSGSGRKFILGDNRLTLFEKSFLKSLKSSILSESEGEVAAIKWNNNFVAWASSNLGVRVYDLNERCSLGLLKWEEPTDGKLSDYRCNLMWCNSTTLLIGWVDTIRICVIRKRNSVEVSTRNVPGFIVDPISSFKTDFILCGLAPMESISSNQLVVLGYTKLSSGGRPNRPVLCALEYKSNDYTEICIDTLSIKGYENYTHLDYHLDYLAEENQYFIVSPKDIVVASLYEADDRVQWLIEHGKSVQDEQSVFNDLLLIPDLVDSYENLTDKLLKSLFVIETQIDYNYLFKSDDDTYVKLDILSQDLLDYHQALLSTGYQNNWGLYWGYFNGRAQIKNTGKWKETSYNLCDSYLPYALGGCGYVLSRNLVSYIAKNHDTLSSYKSEDITVRKFEEAMEVISQYGGKFSTNSVARLYLDHLLSIQKYEEAAKLCLRTFGNDKKLWEEEVFKFVKVKQLRAVSAFLPRTNDCKLSPHVYEMVLYEYLQLDPIGFLNILKEWQPNLYNSAAVINAIHDHFDRKYQHILLESLAILYSHEKEYDKAVAMYLKLQHKDVFELIRKHDLYGVIKNMILKLIQLDSEKAIALFLEKDKIPPEVVVEQLQQNLEYLYMFLDAFDKVDTSGKFHWKMVELYANFSHEKLLPFLKRSNNYPIQEAYDICKVRSFYPEMVYLLGRMGNTKEALSIILNKLNDINFALEFCKEHNDIDLWTGLIDSSIDDPEKMTILLDNIVGYVNPILLVNKIKEGKKLPGLKSALIKMLSQYNLQVAIQEGCNKILVTDYFNLHERTVKLQQQAMYVSMDNSCRLCGRDVISKEEMSQTGPGFDSNCMTLTRFVLQEQRKFKHATGDLSQLLNCIQTAVKACQSAVRKAGIAKLHGISGDTNVQGETVKKLDVLTNELFINMLESSYTVCYMVSEENEKVIEVETEKSGKYIVCFDPLDGSSNIDCLASIGSIFAIYRKQSETPQPSDYLQPGKNMVAGGYALYGSATMLVLSLGYGVNGFMYDPAIGEFVLTDPDIRIPERGNTYSINEGYCAQWESHVKEYVESKKFPKEGKPYGARYVGSMVADVHRTIKYGGIFIYPSTKSSPNGKLRLLYEGNPMAFIVTQAGGKASTGKQDILDVVPEKIHQRVPVFLGSKLDVDDALSFIK</sequence>
<dbReference type="PIRSF" id="PIRSF500210">
    <property type="entry name" value="FBPtase"/>
    <property type="match status" value="1"/>
</dbReference>
<dbReference type="EMBL" id="UFQT01000259">
    <property type="protein sequence ID" value="SSX22527.1"/>
    <property type="molecule type" value="Genomic_DNA"/>
</dbReference>
<dbReference type="PANTHER" id="PTHR11556:SF1">
    <property type="entry name" value="FRUCTOSE-BISPHOSPHATASE"/>
    <property type="match status" value="1"/>
</dbReference>
<evidence type="ECO:0000256" key="32">
    <source>
        <dbReference type="ARBA" id="ARBA00040321"/>
    </source>
</evidence>
<reference evidence="40" key="1">
    <citation type="submission" date="2018-04" db="EMBL/GenBank/DDBJ databases">
        <authorList>
            <person name="Go L.Y."/>
            <person name="Mitchell J.A."/>
        </authorList>
    </citation>
    <scope>NUCLEOTIDE SEQUENCE</scope>
    <source>
        <tissue evidence="40">Whole organism</tissue>
    </source>
</reference>
<evidence type="ECO:0000256" key="36">
    <source>
        <dbReference type="RuleBase" id="RU000508"/>
    </source>
</evidence>
<dbReference type="UniPathway" id="UPA00138"/>
<dbReference type="EMBL" id="UFQS01000259">
    <property type="protein sequence ID" value="SSX02150.1"/>
    <property type="molecule type" value="Genomic_DNA"/>
</dbReference>
<evidence type="ECO:0000313" key="41">
    <source>
        <dbReference type="EMBL" id="SSX22527.1"/>
    </source>
</evidence>
<keyword evidence="24" id="KW-0333">Golgi apparatus</keyword>
<evidence type="ECO:0000256" key="33">
    <source>
        <dbReference type="ARBA" id="ARBA00042757"/>
    </source>
</evidence>
<dbReference type="Gene3D" id="3.40.190.80">
    <property type="match status" value="1"/>
</dbReference>
<evidence type="ECO:0000256" key="7">
    <source>
        <dbReference type="ARBA" id="ARBA00004371"/>
    </source>
</evidence>
<dbReference type="Gene3D" id="1.25.40.10">
    <property type="entry name" value="Tetratricopeptide repeat domain"/>
    <property type="match status" value="1"/>
</dbReference>
<dbReference type="InterPro" id="IPR033391">
    <property type="entry name" value="FBPase_N"/>
</dbReference>
<comment type="subcellular location">
    <subcellularLocation>
        <location evidence="5">Cell junction</location>
    </subcellularLocation>
    <subcellularLocation>
        <location evidence="4">Cytoplasm</location>
        <location evidence="4">Myofibril</location>
        <location evidence="4">Sarcomere</location>
        <location evidence="4">Z line</location>
    </subcellularLocation>
    <subcellularLocation>
        <location evidence="6">Golgi apparatus membrane</location>
        <topology evidence="6">Single-pass type II membrane protein</topology>
    </subcellularLocation>
    <subcellularLocation>
        <location evidence="7">Lysosome</location>
    </subcellularLocation>
    <subcellularLocation>
        <location evidence="3">Nucleus</location>
    </subcellularLocation>
</comment>
<dbReference type="GO" id="GO:0046872">
    <property type="term" value="F:metal ion binding"/>
    <property type="evidence" value="ECO:0007669"/>
    <property type="project" value="UniProtKB-KW"/>
</dbReference>
<dbReference type="Pfam" id="PF23556">
    <property type="entry name" value="TPR_Vps41"/>
    <property type="match status" value="1"/>
</dbReference>
<dbReference type="InterPro" id="IPR000146">
    <property type="entry name" value="FBPase_class-1"/>
</dbReference>
<evidence type="ECO:0000256" key="12">
    <source>
        <dbReference type="ARBA" id="ARBA00022490"/>
    </source>
</evidence>
<evidence type="ECO:0000256" key="35">
    <source>
        <dbReference type="PROSITE-ProRule" id="PRU01006"/>
    </source>
</evidence>
<comment type="similarity">
    <text evidence="9">Belongs to the glycosyltransferase 31 family.</text>
</comment>
<dbReference type="HAMAP" id="MF_01855">
    <property type="entry name" value="FBPase_class1"/>
    <property type="match status" value="1"/>
</dbReference>
<dbReference type="InterPro" id="IPR057780">
    <property type="entry name" value="Beta-prop_Vps41"/>
</dbReference>
<keyword evidence="28 36" id="KW-0119">Carbohydrate metabolism</keyword>
<dbReference type="SMART" id="SM00299">
    <property type="entry name" value="CLH"/>
    <property type="match status" value="1"/>
</dbReference>
<evidence type="ECO:0000256" key="3">
    <source>
        <dbReference type="ARBA" id="ARBA00004123"/>
    </source>
</evidence>
<dbReference type="SUPFAM" id="SSF56655">
    <property type="entry name" value="Carbohydrate phosphatase"/>
    <property type="match status" value="1"/>
</dbReference>
<comment type="subunit">
    <text evidence="31">Homotetramer. Interacts with ALDOA; the interaction blocks inhibition by physiological concentrations of AMP and reduces inhibition by Ca(2+). Interacts with alpha-actinin and F-actin.</text>
</comment>
<dbReference type="GO" id="GO:0005986">
    <property type="term" value="P:sucrose biosynthetic process"/>
    <property type="evidence" value="ECO:0007669"/>
    <property type="project" value="TreeGrafter"/>
</dbReference>
<evidence type="ECO:0000256" key="29">
    <source>
        <dbReference type="ARBA" id="ARBA00032973"/>
    </source>
</evidence>
<dbReference type="InterPro" id="IPR011990">
    <property type="entry name" value="TPR-like_helical_dom_sf"/>
</dbReference>
<feature type="domain" description="Fructose-1-6-bisphosphatase class I N-terminal" evidence="37">
    <location>
        <begin position="960"/>
        <end position="1146"/>
    </location>
</feature>
<accession>A0A336M263</accession>
<dbReference type="InterPro" id="IPR036322">
    <property type="entry name" value="WD40_repeat_dom_sf"/>
</dbReference>
<dbReference type="GO" id="GO:0006886">
    <property type="term" value="P:intracellular protein transport"/>
    <property type="evidence" value="ECO:0007669"/>
    <property type="project" value="UniProtKB-UniRule"/>
</dbReference>
<evidence type="ECO:0000256" key="23">
    <source>
        <dbReference type="ARBA" id="ARBA00022989"/>
    </source>
</evidence>
<evidence type="ECO:0000256" key="15">
    <source>
        <dbReference type="ARBA" id="ARBA00022679"/>
    </source>
</evidence>
<evidence type="ECO:0000256" key="13">
    <source>
        <dbReference type="ARBA" id="ARBA00022553"/>
    </source>
</evidence>
<keyword evidence="23" id="KW-1133">Transmembrane helix</keyword>
<dbReference type="InterPro" id="IPR015943">
    <property type="entry name" value="WD40/YVTN_repeat-like_dom_sf"/>
</dbReference>
<keyword evidence="14" id="KW-0328">Glycosyltransferase</keyword>
<organism evidence="41">
    <name type="scientific">Culicoides sonorensis</name>
    <name type="common">Biting midge</name>
    <dbReference type="NCBI Taxonomy" id="179676"/>
    <lineage>
        <taxon>Eukaryota</taxon>
        <taxon>Metazoa</taxon>
        <taxon>Ecdysozoa</taxon>
        <taxon>Arthropoda</taxon>
        <taxon>Hexapoda</taxon>
        <taxon>Insecta</taxon>
        <taxon>Pterygota</taxon>
        <taxon>Neoptera</taxon>
        <taxon>Endopterygota</taxon>
        <taxon>Diptera</taxon>
        <taxon>Nematocera</taxon>
        <taxon>Chironomoidea</taxon>
        <taxon>Ceratopogonidae</taxon>
        <taxon>Ceratopogoninae</taxon>
        <taxon>Culicoides</taxon>
        <taxon>Monoculicoides</taxon>
    </lineage>
</organism>
<dbReference type="OMA" id="LSLCNCY"/>
<dbReference type="GO" id="GO:0005829">
    <property type="term" value="C:cytosol"/>
    <property type="evidence" value="ECO:0007669"/>
    <property type="project" value="TreeGrafter"/>
</dbReference>
<evidence type="ECO:0000256" key="2">
    <source>
        <dbReference type="ARBA" id="ARBA00001946"/>
    </source>
</evidence>
<evidence type="ECO:0000256" key="17">
    <source>
        <dbReference type="ARBA" id="ARBA00022723"/>
    </source>
</evidence>
<evidence type="ECO:0000259" key="39">
    <source>
        <dbReference type="Pfam" id="PF23411"/>
    </source>
</evidence>
<evidence type="ECO:0000256" key="5">
    <source>
        <dbReference type="ARBA" id="ARBA00004282"/>
    </source>
</evidence>
<dbReference type="InterPro" id="IPR002659">
    <property type="entry name" value="Glyco_trans_31"/>
</dbReference>
<dbReference type="PROSITE" id="PS00124">
    <property type="entry name" value="FBPASE"/>
    <property type="match status" value="1"/>
</dbReference>
<evidence type="ECO:0000256" key="20">
    <source>
        <dbReference type="ARBA" id="ARBA00022842"/>
    </source>
</evidence>
<dbReference type="Gene3D" id="3.30.540.10">
    <property type="entry name" value="Fructose-1,6-Bisphosphatase, subunit A, domain 1"/>
    <property type="match status" value="1"/>
</dbReference>
<gene>
    <name evidence="41" type="primary">CSON006888</name>
</gene>
<keyword evidence="13" id="KW-0597">Phosphoprotein</keyword>
<keyword evidence="19" id="KW-0106">Calcium</keyword>
<dbReference type="GO" id="GO:0000139">
    <property type="term" value="C:Golgi membrane"/>
    <property type="evidence" value="ECO:0007669"/>
    <property type="project" value="UniProtKB-SubCell"/>
</dbReference>
<dbReference type="PANTHER" id="PTHR11556">
    <property type="entry name" value="FRUCTOSE-1,6-BISPHOSPHATASE-RELATED"/>
    <property type="match status" value="1"/>
</dbReference>
<dbReference type="Pfam" id="PF23411">
    <property type="entry name" value="Beta-prop_Vps41"/>
    <property type="match status" value="1"/>
</dbReference>
<comment type="catalytic activity">
    <reaction evidence="1">
        <text>beta-D-fructose 1,6-bisphosphate + H2O = beta-D-fructose 6-phosphate + phosphate</text>
        <dbReference type="Rhea" id="RHEA:11064"/>
        <dbReference type="ChEBI" id="CHEBI:15377"/>
        <dbReference type="ChEBI" id="CHEBI:32966"/>
        <dbReference type="ChEBI" id="CHEBI:43474"/>
        <dbReference type="ChEBI" id="CHEBI:57634"/>
        <dbReference type="EC" id="3.1.3.11"/>
    </reaction>
</comment>
<keyword evidence="25" id="KW-0472">Membrane</keyword>
<evidence type="ECO:0000256" key="26">
    <source>
        <dbReference type="ARBA" id="ARBA00023228"/>
    </source>
</evidence>
<keyword evidence="15" id="KW-0808">Transferase</keyword>
<comment type="similarity">
    <text evidence="10 36">Belongs to the FBPase class 1 family.</text>
</comment>
<dbReference type="CDD" id="cd00354">
    <property type="entry name" value="FBPase"/>
    <property type="match status" value="1"/>
</dbReference>
<dbReference type="Gene3D" id="2.130.10.10">
    <property type="entry name" value="YVTN repeat-like/Quinoprotein amine dehydrogenase"/>
    <property type="match status" value="1"/>
</dbReference>
<dbReference type="Pfam" id="PF18913">
    <property type="entry name" value="FBPase_C"/>
    <property type="match status" value="1"/>
</dbReference>
<dbReference type="GO" id="GO:0006094">
    <property type="term" value="P:gluconeogenesis"/>
    <property type="evidence" value="ECO:0007669"/>
    <property type="project" value="UniProtKB-UniPathway"/>
</dbReference>
<evidence type="ECO:0000256" key="16">
    <source>
        <dbReference type="ARBA" id="ARBA00022692"/>
    </source>
</evidence>
<dbReference type="NCBIfam" id="NF006779">
    <property type="entry name" value="PRK09293.1-3"/>
    <property type="match status" value="1"/>
</dbReference>
<dbReference type="GO" id="GO:0006000">
    <property type="term" value="P:fructose metabolic process"/>
    <property type="evidence" value="ECO:0007669"/>
    <property type="project" value="TreeGrafter"/>
</dbReference>
<dbReference type="GO" id="GO:0042132">
    <property type="term" value="F:fructose 1,6-bisphosphate 1-phosphatase activity"/>
    <property type="evidence" value="ECO:0007669"/>
    <property type="project" value="UniProtKB-EC"/>
</dbReference>
<dbReference type="PIRSF" id="PIRSF000904">
    <property type="entry name" value="FBPtase_SBPase"/>
    <property type="match status" value="1"/>
</dbReference>
<evidence type="ECO:0000313" key="40">
    <source>
        <dbReference type="EMBL" id="SSX02150.1"/>
    </source>
</evidence>
<dbReference type="GO" id="GO:0030018">
    <property type="term" value="C:Z disc"/>
    <property type="evidence" value="ECO:0007669"/>
    <property type="project" value="UniProtKB-SubCell"/>
</dbReference>
<dbReference type="NCBIfam" id="NF006778">
    <property type="entry name" value="PRK09293.1-1"/>
    <property type="match status" value="1"/>
</dbReference>
<evidence type="ECO:0000259" key="38">
    <source>
        <dbReference type="Pfam" id="PF18913"/>
    </source>
</evidence>
<reference evidence="41" key="2">
    <citation type="submission" date="2018-07" db="EMBL/GenBank/DDBJ databases">
        <authorList>
            <person name="Quirk P.G."/>
            <person name="Krulwich T.A."/>
        </authorList>
    </citation>
    <scope>NUCLEOTIDE SEQUENCE</scope>
</reference>
<dbReference type="GO" id="GO:0030388">
    <property type="term" value="P:fructose 1,6-bisphosphate metabolic process"/>
    <property type="evidence" value="ECO:0007669"/>
    <property type="project" value="TreeGrafter"/>
</dbReference>
<dbReference type="FunFam" id="3.30.540.10:FF:000005">
    <property type="entry name" value="Fructose-1,6-bisphosphatase isozyme 2"/>
    <property type="match status" value="1"/>
</dbReference>
<dbReference type="InterPro" id="IPR020548">
    <property type="entry name" value="Fructose_bisphosphatase_AS"/>
</dbReference>
<dbReference type="GO" id="GO:0016758">
    <property type="term" value="F:hexosyltransferase activity"/>
    <property type="evidence" value="ECO:0007669"/>
    <property type="project" value="InterPro"/>
</dbReference>
<evidence type="ECO:0000256" key="11">
    <source>
        <dbReference type="ARBA" id="ARBA00013093"/>
    </source>
</evidence>